<organism evidence="4 5">
    <name type="scientific">Hyperthermus butylicus (strain DSM 5456 / JCM 9403 / PLM1-5)</name>
    <dbReference type="NCBI Taxonomy" id="415426"/>
    <lineage>
        <taxon>Archaea</taxon>
        <taxon>Thermoproteota</taxon>
        <taxon>Thermoprotei</taxon>
        <taxon>Desulfurococcales</taxon>
        <taxon>Pyrodictiaceae</taxon>
        <taxon>Hyperthermus</taxon>
    </lineage>
</organism>
<dbReference type="PANTHER" id="PTHR13356">
    <property type="entry name" value="OB FOLD NUCLEIC ACID BINDING PROTEIN-RELATED"/>
    <property type="match status" value="1"/>
</dbReference>
<dbReference type="SUPFAM" id="SSF50249">
    <property type="entry name" value="Nucleic acid-binding proteins"/>
    <property type="match status" value="1"/>
</dbReference>
<reference evidence="4 5" key="1">
    <citation type="journal article" date="2007" name="Archaea">
        <title>The genome of Hyperthermus butylicus: a sulfur-reducing, peptide fermenting, neutrophilic Crenarchaeote growing up to 108 degrees C.</title>
        <authorList>
            <person name="Brugger K."/>
            <person name="Chen L."/>
            <person name="Stark M."/>
            <person name="Zibat A."/>
            <person name="Redder P."/>
            <person name="Ruepp A."/>
            <person name="Awayez M."/>
            <person name="She Q."/>
            <person name="Garrett R.A."/>
            <person name="Klenk H.P."/>
        </authorList>
    </citation>
    <scope>NUCLEOTIDE SEQUENCE [LARGE SCALE GENOMIC DNA]</scope>
    <source>
        <strain evidence="5">DSM 5456 / JCM 9403 / PLM1-5</strain>
    </source>
</reference>
<dbReference type="AlphaFoldDB" id="A2BL18"/>
<feature type="domain" description="Single-stranded DNA binding protein Ssb-like OB fold" evidence="3">
    <location>
        <begin position="14"/>
        <end position="99"/>
    </location>
</feature>
<protein>
    <submittedName>
        <fullName evidence="4">Conserved archaeal protein</fullName>
    </submittedName>
</protein>
<name>A2BL18_HYPBU</name>
<dbReference type="GO" id="GO:0000724">
    <property type="term" value="P:double-strand break repair via homologous recombination"/>
    <property type="evidence" value="ECO:0007669"/>
    <property type="project" value="TreeGrafter"/>
</dbReference>
<evidence type="ECO:0000259" key="3">
    <source>
        <dbReference type="Pfam" id="PF21473"/>
    </source>
</evidence>
<feature type="region of interest" description="Disordered" evidence="2">
    <location>
        <begin position="100"/>
        <end position="139"/>
    </location>
</feature>
<evidence type="ECO:0000256" key="2">
    <source>
        <dbReference type="SAM" id="MobiDB-lite"/>
    </source>
</evidence>
<dbReference type="EMBL" id="CP000493">
    <property type="protein sequence ID" value="ABM80679.1"/>
    <property type="molecule type" value="Genomic_DNA"/>
</dbReference>
<dbReference type="PANTHER" id="PTHR13356:SF0">
    <property type="entry name" value="SOSS COMPLEX SUBUNIT B HOMOLOG"/>
    <property type="match status" value="1"/>
</dbReference>
<dbReference type="Pfam" id="PF21473">
    <property type="entry name" value="OB_Ssb-like"/>
    <property type="match status" value="1"/>
</dbReference>
<dbReference type="InterPro" id="IPR051231">
    <property type="entry name" value="SOSS-B"/>
</dbReference>
<dbReference type="STRING" id="415426.Hbut_0827"/>
<evidence type="ECO:0000313" key="5">
    <source>
        <dbReference type="Proteomes" id="UP000002593"/>
    </source>
</evidence>
<dbReference type="OrthoDB" id="6262at2157"/>
<proteinExistence type="predicted"/>
<dbReference type="InterPro" id="IPR012340">
    <property type="entry name" value="NA-bd_OB-fold"/>
</dbReference>
<dbReference type="InterPro" id="IPR048970">
    <property type="entry name" value="OB_Ssb-like"/>
</dbReference>
<dbReference type="NCBIfam" id="NF005050">
    <property type="entry name" value="PRK06461.1-4"/>
    <property type="match status" value="1"/>
</dbReference>
<gene>
    <name evidence="4" type="ordered locus">Hbut_0827</name>
</gene>
<keyword evidence="1" id="KW-0238">DNA-binding</keyword>
<feature type="compositionally biased region" description="Basic and acidic residues" evidence="2">
    <location>
        <begin position="129"/>
        <end position="139"/>
    </location>
</feature>
<dbReference type="GeneID" id="4781571"/>
<dbReference type="CDD" id="cd04491">
    <property type="entry name" value="SoSSB_OBF"/>
    <property type="match status" value="1"/>
</dbReference>
<dbReference type="Gene3D" id="2.40.50.140">
    <property type="entry name" value="Nucleic acid-binding proteins"/>
    <property type="match status" value="1"/>
</dbReference>
<accession>A2BL18</accession>
<dbReference type="GO" id="GO:0010212">
    <property type="term" value="P:response to ionizing radiation"/>
    <property type="evidence" value="ECO:0007669"/>
    <property type="project" value="TreeGrafter"/>
</dbReference>
<dbReference type="HOGENOM" id="CLU_110881_2_0_2"/>
<sequence>MRSQKETPVKISELKPGMDNVTVRVRVLEAEAPRVIETRRGPRTISEAVVGDETGRVKLTLWGRAAGTLSEGEAVEIQGAWTTNYRGNVVLNVGGRGGIRRLDDSEAPQPEEVPEETPKASWQRRGRRRLGEFQRRQRY</sequence>
<dbReference type="eggNOG" id="arCOG01510">
    <property type="taxonomic scope" value="Archaea"/>
</dbReference>
<evidence type="ECO:0000256" key="1">
    <source>
        <dbReference type="ARBA" id="ARBA00023125"/>
    </source>
</evidence>
<dbReference type="EnsemblBacteria" id="ABM80679">
    <property type="protein sequence ID" value="ABM80679"/>
    <property type="gene ID" value="Hbut_0827"/>
</dbReference>
<dbReference type="RefSeq" id="WP_011821997.1">
    <property type="nucleotide sequence ID" value="NC_008818.1"/>
</dbReference>
<evidence type="ECO:0000313" key="4">
    <source>
        <dbReference type="EMBL" id="ABM80679.1"/>
    </source>
</evidence>
<dbReference type="GO" id="GO:0003677">
    <property type="term" value="F:DNA binding"/>
    <property type="evidence" value="ECO:0007669"/>
    <property type="project" value="UniProtKB-KW"/>
</dbReference>
<dbReference type="KEGG" id="hbu:Hbut_0827"/>
<dbReference type="Proteomes" id="UP000002593">
    <property type="component" value="Chromosome"/>
</dbReference>
<keyword evidence="5" id="KW-1185">Reference proteome</keyword>